<reference evidence="2 3" key="1">
    <citation type="journal article" date="2018" name="PLoS Pathog.">
        <title>Evolution of structural diversity of trichothecenes, a family of toxins produced by plant pathogenic and entomopathogenic fungi.</title>
        <authorList>
            <person name="Proctor R.H."/>
            <person name="McCormick S.P."/>
            <person name="Kim H.S."/>
            <person name="Cardoza R.E."/>
            <person name="Stanley A.M."/>
            <person name="Lindo L."/>
            <person name="Kelly A."/>
            <person name="Brown D.W."/>
            <person name="Lee T."/>
            <person name="Vaughan M.M."/>
            <person name="Alexander N.J."/>
            <person name="Busman M."/>
            <person name="Gutierrez S."/>
        </authorList>
    </citation>
    <scope>NUCLEOTIDE SEQUENCE [LARGE SCALE GENOMIC DNA]</scope>
    <source>
        <strain evidence="2 3">NRRL 20695</strain>
    </source>
</reference>
<evidence type="ECO:0000313" key="3">
    <source>
        <dbReference type="Proteomes" id="UP000266234"/>
    </source>
</evidence>
<dbReference type="AlphaFoldDB" id="A0A395T2C8"/>
<evidence type="ECO:0000313" key="2">
    <source>
        <dbReference type="EMBL" id="RGP78893.1"/>
    </source>
</evidence>
<comment type="caution">
    <text evidence="2">The sequence shown here is derived from an EMBL/GenBank/DDBJ whole genome shotgun (WGS) entry which is preliminary data.</text>
</comment>
<accession>A0A395T2C8</accession>
<dbReference type="OrthoDB" id="4508730at2759"/>
<feature type="compositionally biased region" description="Basic and acidic residues" evidence="1">
    <location>
        <begin position="136"/>
        <end position="161"/>
    </location>
</feature>
<proteinExistence type="predicted"/>
<keyword evidence="3" id="KW-1185">Reference proteome</keyword>
<dbReference type="EMBL" id="PXOG01000057">
    <property type="protein sequence ID" value="RGP78893.1"/>
    <property type="molecule type" value="Genomic_DNA"/>
</dbReference>
<sequence>MAVVLVSRYPASTIRELGTLGMILSSQDHIKDCPREEVPIRYVKSWPTNASYAQGKNDPEQQSSTFAGEIYLLGDFVYEVDGFPPSKYPSTKTYRLYANERDRVLKIQFLDKARLTLRMEASLVFSQFEYPREPHDAPKEFLYHGEAESEELRKKPQETRRHSASPRRRSASPK</sequence>
<gene>
    <name evidence="2" type="ORF">FLONG3_3092</name>
</gene>
<protein>
    <submittedName>
        <fullName evidence="2">Uncharacterized protein</fullName>
    </submittedName>
</protein>
<evidence type="ECO:0000256" key="1">
    <source>
        <dbReference type="SAM" id="MobiDB-lite"/>
    </source>
</evidence>
<dbReference type="Proteomes" id="UP000266234">
    <property type="component" value="Unassembled WGS sequence"/>
</dbReference>
<organism evidence="2 3">
    <name type="scientific">Fusarium longipes</name>
    <dbReference type="NCBI Taxonomy" id="694270"/>
    <lineage>
        <taxon>Eukaryota</taxon>
        <taxon>Fungi</taxon>
        <taxon>Dikarya</taxon>
        <taxon>Ascomycota</taxon>
        <taxon>Pezizomycotina</taxon>
        <taxon>Sordariomycetes</taxon>
        <taxon>Hypocreomycetidae</taxon>
        <taxon>Hypocreales</taxon>
        <taxon>Nectriaceae</taxon>
        <taxon>Fusarium</taxon>
    </lineage>
</organism>
<name>A0A395T2C8_9HYPO</name>
<feature type="region of interest" description="Disordered" evidence="1">
    <location>
        <begin position="136"/>
        <end position="174"/>
    </location>
</feature>
<feature type="compositionally biased region" description="Basic residues" evidence="1">
    <location>
        <begin position="162"/>
        <end position="174"/>
    </location>
</feature>